<protein>
    <recommendedName>
        <fullName evidence="3">6-bladed beta-propeller</fullName>
    </recommendedName>
</protein>
<dbReference type="PROSITE" id="PS51257">
    <property type="entry name" value="PROKAR_LIPOPROTEIN"/>
    <property type="match status" value="1"/>
</dbReference>
<evidence type="ECO:0000313" key="1">
    <source>
        <dbReference type="EMBL" id="RGT96769.1"/>
    </source>
</evidence>
<evidence type="ECO:0008006" key="3">
    <source>
        <dbReference type="Google" id="ProtNLM"/>
    </source>
</evidence>
<dbReference type="RefSeq" id="WP_005851098.1">
    <property type="nucleotide sequence ID" value="NZ_AP025232.1"/>
</dbReference>
<reference evidence="1 2" key="1">
    <citation type="submission" date="2018-08" db="EMBL/GenBank/DDBJ databases">
        <title>A genome reference for cultivated species of the human gut microbiota.</title>
        <authorList>
            <person name="Zou Y."/>
            <person name="Xue W."/>
            <person name="Luo G."/>
        </authorList>
    </citation>
    <scope>NUCLEOTIDE SEQUENCE [LARGE SCALE GENOMIC DNA]</scope>
    <source>
        <strain evidence="1 2">AF18-14</strain>
    </source>
</reference>
<name>A0A412QZR2_PHOVU</name>
<dbReference type="Proteomes" id="UP000283833">
    <property type="component" value="Unassembled WGS sequence"/>
</dbReference>
<dbReference type="AlphaFoldDB" id="A0A412QZR2"/>
<dbReference type="Pfam" id="PF15869">
    <property type="entry name" value="TolB_like"/>
    <property type="match status" value="1"/>
</dbReference>
<accession>A0A412QZR2</accession>
<gene>
    <name evidence="1" type="ORF">DWX04_03665</name>
</gene>
<comment type="caution">
    <text evidence="1">The sequence shown here is derived from an EMBL/GenBank/DDBJ whole genome shotgun (WGS) entry which is preliminary data.</text>
</comment>
<organism evidence="1 2">
    <name type="scientific">Phocaeicola vulgatus</name>
    <name type="common">Bacteroides vulgatus</name>
    <dbReference type="NCBI Taxonomy" id="821"/>
    <lineage>
        <taxon>Bacteria</taxon>
        <taxon>Pseudomonadati</taxon>
        <taxon>Bacteroidota</taxon>
        <taxon>Bacteroidia</taxon>
        <taxon>Bacteroidales</taxon>
        <taxon>Bacteroidaceae</taxon>
        <taxon>Phocaeicola</taxon>
    </lineage>
</organism>
<evidence type="ECO:0000313" key="2">
    <source>
        <dbReference type="Proteomes" id="UP000283833"/>
    </source>
</evidence>
<proteinExistence type="predicted"/>
<dbReference type="EMBL" id="QRXI01000004">
    <property type="protein sequence ID" value="RGT96769.1"/>
    <property type="molecule type" value="Genomic_DNA"/>
</dbReference>
<sequence length="349" mass="40374">MKKNYIFIICLFLLSVSCSKVERYDDAELFDFDTFVKIEELKGRMLEFDSMIMRPNGIRVYDSLLVLIEPRSEKLVHVFNLNTRKKIGSALSFGQGPDDMLQPKLMTNGSHTFQLFDRSSSRIFEYDMATFLESQNPKPMRRLKLSVPVFISAEQVGDCIWGYSHQVEHQLYVFDSGDGEKTGEIIGYPNNNISYTDTEKLDAYYMNFISNGMNKFAICYCMTDLIEFYDFNGNLHKRIHGPEQFFAHFKEYHDGKVISSSPDRETTRDAYFSPCNAGDCLMVMYDGGYVNDPDHTGLCSWIFSFSWNGVPNIAYKLDNPLLFMTVDSQHRKIYGISNAPEYHIVEYSY</sequence>